<evidence type="ECO:0000256" key="5">
    <source>
        <dbReference type="ARBA" id="ARBA00022777"/>
    </source>
</evidence>
<keyword evidence="2" id="KW-0808">Transferase</keyword>
<dbReference type="Proteomes" id="UP001443914">
    <property type="component" value="Unassembled WGS sequence"/>
</dbReference>
<feature type="binding site" evidence="7">
    <location>
        <position position="357"/>
    </location>
    <ligand>
        <name>ATP</name>
        <dbReference type="ChEBI" id="CHEBI:30616"/>
    </ligand>
</feature>
<dbReference type="InterPro" id="IPR011009">
    <property type="entry name" value="Kinase-like_dom_sf"/>
</dbReference>
<evidence type="ECO:0000256" key="6">
    <source>
        <dbReference type="ARBA" id="ARBA00022840"/>
    </source>
</evidence>
<comment type="caution">
    <text evidence="11">The sequence shown here is derived from an EMBL/GenBank/DDBJ whole genome shotgun (WGS) entry which is preliminary data.</text>
</comment>
<dbReference type="PROSITE" id="PS50011">
    <property type="entry name" value="PROTEIN_KINASE_DOM"/>
    <property type="match status" value="1"/>
</dbReference>
<feature type="region of interest" description="Disordered" evidence="8">
    <location>
        <begin position="273"/>
        <end position="292"/>
    </location>
</feature>
<dbReference type="Gene3D" id="3.30.200.20">
    <property type="entry name" value="Phosphorylase Kinase, domain 1"/>
    <property type="match status" value="1"/>
</dbReference>
<dbReference type="GO" id="GO:0005524">
    <property type="term" value="F:ATP binding"/>
    <property type="evidence" value="ECO:0007669"/>
    <property type="project" value="UniProtKB-UniRule"/>
</dbReference>
<dbReference type="PROSITE" id="PS00107">
    <property type="entry name" value="PROTEIN_KINASE_ATP"/>
    <property type="match status" value="1"/>
</dbReference>
<evidence type="ECO:0000256" key="9">
    <source>
        <dbReference type="SAM" id="Phobius"/>
    </source>
</evidence>
<keyword evidence="5" id="KW-0418">Kinase</keyword>
<evidence type="ECO:0000313" key="11">
    <source>
        <dbReference type="EMBL" id="KAK9674038.1"/>
    </source>
</evidence>
<evidence type="ECO:0000256" key="8">
    <source>
        <dbReference type="SAM" id="MobiDB-lite"/>
    </source>
</evidence>
<sequence length="610" mass="69134">MELLSLVFNGAPSHFLFSHPITKLISYFLLFFYIFITQNVHAETNFTNWIESCQHLVMCHNLPPIVGFPFWGGLNNWRPKECGYPDMHITCDNGINATIMINGKAFEVVRIDPFDKTIVIARGDYGNRSCPKTFTNTTLDYRRYRYGPQTLNITALYGCSRPATKVVGQFKCPIKGVREKTAFYRRGVVNPLDYNCSLGVVVPIIDYLEPQFFTRSLISYVFRKGFNVNYTLNGEDDAFCKKYEENNPLVTLALVIIIALLVLNCRLFGTRTTQPGQASTERPQLTSLQPSPILTPSHPSPVSILEEANTYMGLRLFSQAELELATNNFNQSRKLGIGGFATVYYGKLEDGTEVAVKRFHQNHRNNTRQMGQFMNEVNILALCRHEHLVRLFGCTSRNDPDVLLVYEFVENGTVSDHIHGKKARTSKLSCQIRLQIATETAEALTFLHHQDVIHRDVKSSNILLDGTFRVKVADFGLERLFPEDATHVSTVPQGTLGYVDPQYHRLCRLTEKSDVYSFGVVLMELISSKRAVCFNRPTDDANLAMMAIDRVKKNARVEIIDPTLGYDTDPIVSHIVDAIVEIGMRCLHDDGAFRPKMQEVLDYLRNISIS</sequence>
<accession>A0AAW1HDA6</accession>
<keyword evidence="4 7" id="KW-0547">Nucleotide-binding</keyword>
<dbReference type="GO" id="GO:0016020">
    <property type="term" value="C:membrane"/>
    <property type="evidence" value="ECO:0007669"/>
    <property type="project" value="UniProtKB-SubCell"/>
</dbReference>
<feature type="domain" description="Protein kinase" evidence="10">
    <location>
        <begin position="329"/>
        <end position="609"/>
    </location>
</feature>
<dbReference type="EMBL" id="JBDFQZ010000012">
    <property type="protein sequence ID" value="KAK9674038.1"/>
    <property type="molecule type" value="Genomic_DNA"/>
</dbReference>
<evidence type="ECO:0000256" key="2">
    <source>
        <dbReference type="ARBA" id="ARBA00022679"/>
    </source>
</evidence>
<reference evidence="11" key="1">
    <citation type="submission" date="2024-03" db="EMBL/GenBank/DDBJ databases">
        <title>WGS assembly of Saponaria officinalis var. Norfolk2.</title>
        <authorList>
            <person name="Jenkins J."/>
            <person name="Shu S."/>
            <person name="Grimwood J."/>
            <person name="Barry K."/>
            <person name="Goodstein D."/>
            <person name="Schmutz J."/>
            <person name="Leebens-Mack J."/>
            <person name="Osbourn A."/>
        </authorList>
    </citation>
    <scope>NUCLEOTIDE SEQUENCE [LARGE SCALE GENOMIC DNA]</scope>
    <source>
        <strain evidence="11">JIC</strain>
    </source>
</reference>
<protein>
    <recommendedName>
        <fullName evidence="10">Protein kinase domain-containing protein</fullName>
    </recommendedName>
</protein>
<feature type="transmembrane region" description="Helical" evidence="9">
    <location>
        <begin position="15"/>
        <end position="36"/>
    </location>
</feature>
<dbReference type="PANTHER" id="PTHR46008">
    <property type="entry name" value="LEAF RUST 10 DISEASE-RESISTANCE LOCUS RECEPTOR-LIKE PROTEIN KINASE-LIKE 1.4"/>
    <property type="match status" value="1"/>
</dbReference>
<dbReference type="InterPro" id="IPR008271">
    <property type="entry name" value="Ser/Thr_kinase_AS"/>
</dbReference>
<dbReference type="AlphaFoldDB" id="A0AAW1HDA6"/>
<evidence type="ECO:0000256" key="7">
    <source>
        <dbReference type="PROSITE-ProRule" id="PRU10141"/>
    </source>
</evidence>
<dbReference type="InterPro" id="IPR017441">
    <property type="entry name" value="Protein_kinase_ATP_BS"/>
</dbReference>
<dbReference type="PANTHER" id="PTHR46008:SF2">
    <property type="entry name" value="LEAF RUST 10 DISEASE-RESISTANCE LOCUS RECEPTOR-LIKE PROTEIN KINASE-LIKE 1.4"/>
    <property type="match status" value="1"/>
</dbReference>
<comment type="subcellular location">
    <subcellularLocation>
        <location evidence="1">Membrane</location>
        <topology evidence="1">Single-pass membrane protein</topology>
    </subcellularLocation>
</comment>
<dbReference type="InterPro" id="IPR025287">
    <property type="entry name" value="WAK_GUB"/>
</dbReference>
<dbReference type="GO" id="GO:0004672">
    <property type="term" value="F:protein kinase activity"/>
    <property type="evidence" value="ECO:0007669"/>
    <property type="project" value="InterPro"/>
</dbReference>
<dbReference type="Pfam" id="PF13947">
    <property type="entry name" value="GUB_WAK_bind"/>
    <property type="match status" value="1"/>
</dbReference>
<evidence type="ECO:0000256" key="4">
    <source>
        <dbReference type="ARBA" id="ARBA00022741"/>
    </source>
</evidence>
<dbReference type="Pfam" id="PF00069">
    <property type="entry name" value="Pkinase"/>
    <property type="match status" value="1"/>
</dbReference>
<feature type="transmembrane region" description="Helical" evidence="9">
    <location>
        <begin position="249"/>
        <end position="269"/>
    </location>
</feature>
<evidence type="ECO:0000313" key="12">
    <source>
        <dbReference type="Proteomes" id="UP001443914"/>
    </source>
</evidence>
<dbReference type="GO" id="GO:0030247">
    <property type="term" value="F:polysaccharide binding"/>
    <property type="evidence" value="ECO:0007669"/>
    <property type="project" value="InterPro"/>
</dbReference>
<keyword evidence="6 7" id="KW-0067">ATP-binding</keyword>
<dbReference type="SMART" id="SM00220">
    <property type="entry name" value="S_TKc"/>
    <property type="match status" value="1"/>
</dbReference>
<gene>
    <name evidence="11" type="ORF">RND81_12G206600</name>
</gene>
<dbReference type="Gene3D" id="1.10.510.10">
    <property type="entry name" value="Transferase(Phosphotransferase) domain 1"/>
    <property type="match status" value="1"/>
</dbReference>
<evidence type="ECO:0000256" key="3">
    <source>
        <dbReference type="ARBA" id="ARBA00022729"/>
    </source>
</evidence>
<keyword evidence="9" id="KW-0812">Transmembrane</keyword>
<dbReference type="PROSITE" id="PS00108">
    <property type="entry name" value="PROTEIN_KINASE_ST"/>
    <property type="match status" value="1"/>
</dbReference>
<evidence type="ECO:0000256" key="1">
    <source>
        <dbReference type="ARBA" id="ARBA00004167"/>
    </source>
</evidence>
<evidence type="ECO:0000259" key="10">
    <source>
        <dbReference type="PROSITE" id="PS50011"/>
    </source>
</evidence>
<proteinExistence type="predicted"/>
<name>A0AAW1HDA6_SAPOF</name>
<dbReference type="SUPFAM" id="SSF56112">
    <property type="entry name" value="Protein kinase-like (PK-like)"/>
    <property type="match status" value="1"/>
</dbReference>
<keyword evidence="9" id="KW-1133">Transmembrane helix</keyword>
<organism evidence="11 12">
    <name type="scientific">Saponaria officinalis</name>
    <name type="common">Common soapwort</name>
    <name type="synonym">Lychnis saponaria</name>
    <dbReference type="NCBI Taxonomy" id="3572"/>
    <lineage>
        <taxon>Eukaryota</taxon>
        <taxon>Viridiplantae</taxon>
        <taxon>Streptophyta</taxon>
        <taxon>Embryophyta</taxon>
        <taxon>Tracheophyta</taxon>
        <taxon>Spermatophyta</taxon>
        <taxon>Magnoliopsida</taxon>
        <taxon>eudicotyledons</taxon>
        <taxon>Gunneridae</taxon>
        <taxon>Pentapetalae</taxon>
        <taxon>Caryophyllales</taxon>
        <taxon>Caryophyllaceae</taxon>
        <taxon>Caryophylleae</taxon>
        <taxon>Saponaria</taxon>
    </lineage>
</organism>
<dbReference type="InterPro" id="IPR000719">
    <property type="entry name" value="Prot_kinase_dom"/>
</dbReference>
<keyword evidence="12" id="KW-1185">Reference proteome</keyword>
<keyword evidence="3" id="KW-0732">Signal</keyword>
<keyword evidence="9" id="KW-0472">Membrane</keyword>